<dbReference type="Gene3D" id="3.20.20.450">
    <property type="entry name" value="EAL domain"/>
    <property type="match status" value="1"/>
</dbReference>
<dbReference type="SMART" id="SM00052">
    <property type="entry name" value="EAL"/>
    <property type="match status" value="1"/>
</dbReference>
<evidence type="ECO:0000256" key="2">
    <source>
        <dbReference type="SAM" id="Coils"/>
    </source>
</evidence>
<dbReference type="InterPro" id="IPR043128">
    <property type="entry name" value="Rev_trsase/Diguanyl_cyclase"/>
</dbReference>
<feature type="transmembrane region" description="Helical" evidence="3">
    <location>
        <begin position="15"/>
        <end position="32"/>
    </location>
</feature>
<feature type="domain" description="PAC" evidence="4">
    <location>
        <begin position="524"/>
        <end position="576"/>
    </location>
</feature>
<dbReference type="AlphaFoldDB" id="G4SZ12"/>
<dbReference type="SUPFAM" id="SSF55073">
    <property type="entry name" value="Nucleotide cyclase"/>
    <property type="match status" value="1"/>
</dbReference>
<dbReference type="SUPFAM" id="SSF55785">
    <property type="entry name" value="PYP-like sensor domain (PAS domain)"/>
    <property type="match status" value="2"/>
</dbReference>
<organism evidence="7 8">
    <name type="scientific">Methylotuvimicrobium alcaliphilum (strain DSM 19304 / NCIMB 14124 / VKM B-2133 / 20Z)</name>
    <name type="common">Methylomicrobium alcaliphilum</name>
    <dbReference type="NCBI Taxonomy" id="1091494"/>
    <lineage>
        <taxon>Bacteria</taxon>
        <taxon>Pseudomonadati</taxon>
        <taxon>Pseudomonadota</taxon>
        <taxon>Gammaproteobacteria</taxon>
        <taxon>Methylococcales</taxon>
        <taxon>Methylococcaceae</taxon>
        <taxon>Methylotuvimicrobium</taxon>
    </lineage>
</organism>
<dbReference type="NCBIfam" id="TIGR00229">
    <property type="entry name" value="sensory_box"/>
    <property type="match status" value="1"/>
</dbReference>
<dbReference type="InterPro" id="IPR000014">
    <property type="entry name" value="PAS"/>
</dbReference>
<dbReference type="PROSITE" id="PS50887">
    <property type="entry name" value="GGDEF"/>
    <property type="match status" value="1"/>
</dbReference>
<keyword evidence="3" id="KW-0472">Membrane</keyword>
<keyword evidence="3" id="KW-0812">Transmembrane</keyword>
<evidence type="ECO:0000256" key="1">
    <source>
        <dbReference type="ARBA" id="ARBA00001946"/>
    </source>
</evidence>
<dbReference type="InterPro" id="IPR052155">
    <property type="entry name" value="Biofilm_reg_signaling"/>
</dbReference>
<evidence type="ECO:0000256" key="3">
    <source>
        <dbReference type="SAM" id="Phobius"/>
    </source>
</evidence>
<dbReference type="PANTHER" id="PTHR44757">
    <property type="entry name" value="DIGUANYLATE CYCLASE DGCP"/>
    <property type="match status" value="1"/>
</dbReference>
<keyword evidence="3" id="KW-1133">Transmembrane helix</keyword>
<protein>
    <submittedName>
        <fullName evidence="7">Diguanylate cyclase</fullName>
        <ecNumber evidence="7">2.7.7.65</ecNumber>
    </submittedName>
</protein>
<dbReference type="InterPro" id="IPR000160">
    <property type="entry name" value="GGDEF_dom"/>
</dbReference>
<feature type="transmembrane region" description="Helical" evidence="3">
    <location>
        <begin position="145"/>
        <end position="166"/>
    </location>
</feature>
<name>G4SZ12_META2</name>
<dbReference type="FunFam" id="3.30.70.270:FF:000001">
    <property type="entry name" value="Diguanylate cyclase domain protein"/>
    <property type="match status" value="1"/>
</dbReference>
<feature type="domain" description="PAC" evidence="4">
    <location>
        <begin position="371"/>
        <end position="426"/>
    </location>
</feature>
<dbReference type="Pfam" id="PF00990">
    <property type="entry name" value="GGDEF"/>
    <property type="match status" value="1"/>
</dbReference>
<dbReference type="PANTHER" id="PTHR44757:SF2">
    <property type="entry name" value="BIOFILM ARCHITECTURE MAINTENANCE PROTEIN MBAA"/>
    <property type="match status" value="1"/>
</dbReference>
<dbReference type="CDD" id="cd01949">
    <property type="entry name" value="GGDEF"/>
    <property type="match status" value="1"/>
</dbReference>
<dbReference type="InterPro" id="IPR000700">
    <property type="entry name" value="PAS-assoc_C"/>
</dbReference>
<feature type="coiled-coil region" evidence="2">
    <location>
        <begin position="264"/>
        <end position="312"/>
    </location>
</feature>
<dbReference type="RefSeq" id="WP_014150222.1">
    <property type="nucleotide sequence ID" value="NC_016112.1"/>
</dbReference>
<accession>G4SZ12</accession>
<dbReference type="EMBL" id="FO082060">
    <property type="protein sequence ID" value="CCE25469.1"/>
    <property type="molecule type" value="Genomic_DNA"/>
</dbReference>
<dbReference type="Gene3D" id="3.30.450.20">
    <property type="entry name" value="PAS domain"/>
    <property type="match status" value="2"/>
</dbReference>
<feature type="transmembrane region" description="Helical" evidence="3">
    <location>
        <begin position="115"/>
        <end position="133"/>
    </location>
</feature>
<sequence>MDTLPPLIQAHMTEIYLVYGMAFLFLAAAIYLQPKDNSVLPFSTILVWLARFGMLHGIRELQCAWELIDGSLNEKNSLVGNLLSFASFYALFEFSRRFWLVLACNSENNRRRLKYIRLFPVVSLLIAGITAALSQNYAAIFDSGIRYLLGFPGAASAGIAFLVYEYRNRPYLSTLKLNFAMLLAGYSLAFYSLFTGLVVNAPWFATPSLADARIFSETTGIPIEALRTLCALALATATGIMLYRVNVEKHRREFQASAQLADLNARLETTIAARTAQLERANEKLQQEVEERRHIEESLRQSQENLNRAQSVAHIGSWYLNQADNGLEWSPETYRIFGVPPGMPLTYEEFLERVHEEDRAFVDRAWQTALKGAEYNIEHRALIDGKVKWLRERAELEFDRQRKMIGAVGTVQDITELKQAELALQQSFEDLSRAEQKQRELRIVAEAEQGRMAALLSAMSIGILFEDKAGSIEYVNLAFRRMWAIEDDLDPVGQSTQFVLENSTHRFARPDHASKYVLKVLDTHEISERFELDLYDGRILTQVSYPVTDTEGRILGRLWIYEDITHERQTAQQLLYLAEHDALTGLYNRHRFQEQLDHMIAMARRNHDKFALIYFDLDEFKYINDNFGHRAGDTVLVRIAGEISVVLREVEIFARLGGDEFAILSYLHPQNDISVLPNRINQAVASIPFRFRGTNIRLTTSVGLAFFPEHGETVEDLVAHADTAMYQAKANGKNTWAVYDPKRDDSGAAMERMSWRQRIEQALRQDLLELHFQGIYRVDNGQLCHFEVLVRMRDPQHPEQLVMPGQFIPIAENSGQILEIDRWVLRSSIALLSENSILPSLAVNISGRSFDDPELPQFIRACLEENRVDANRLIIELTETAAVSDIRDAQRFIEGIRQAGCTVCLDDFGSGFSTFAYLKYLEVDILKIDGMFIRDLPNNRENQIFVKAMVGIAKGMHKTVLAEFVEDAATLQMLKELGIDLAQGYHLGRPSADYGKFIENRAT</sequence>
<feature type="transmembrane region" description="Helical" evidence="3">
    <location>
        <begin position="178"/>
        <end position="205"/>
    </location>
</feature>
<dbReference type="CDD" id="cd01948">
    <property type="entry name" value="EAL"/>
    <property type="match status" value="1"/>
</dbReference>
<dbReference type="Proteomes" id="UP000008315">
    <property type="component" value="Chromosome"/>
</dbReference>
<evidence type="ECO:0000313" key="7">
    <source>
        <dbReference type="EMBL" id="CCE25469.1"/>
    </source>
</evidence>
<evidence type="ECO:0000259" key="4">
    <source>
        <dbReference type="PROSITE" id="PS50113"/>
    </source>
</evidence>
<dbReference type="Pfam" id="PF00563">
    <property type="entry name" value="EAL"/>
    <property type="match status" value="1"/>
</dbReference>
<proteinExistence type="predicted"/>
<keyword evidence="7" id="KW-0548">Nucleotidyltransferase</keyword>
<dbReference type="InterPro" id="IPR001633">
    <property type="entry name" value="EAL_dom"/>
</dbReference>
<dbReference type="SMART" id="SM00267">
    <property type="entry name" value="GGDEF"/>
    <property type="match status" value="1"/>
</dbReference>
<keyword evidence="7" id="KW-0808">Transferase</keyword>
<comment type="cofactor">
    <cofactor evidence="1">
        <name>Mg(2+)</name>
        <dbReference type="ChEBI" id="CHEBI:18420"/>
    </cofactor>
</comment>
<dbReference type="InterPro" id="IPR035965">
    <property type="entry name" value="PAS-like_dom_sf"/>
</dbReference>
<dbReference type="Gene3D" id="2.10.70.100">
    <property type="match status" value="1"/>
</dbReference>
<dbReference type="InterPro" id="IPR029787">
    <property type="entry name" value="Nucleotide_cyclase"/>
</dbReference>
<feature type="transmembrane region" description="Helical" evidence="3">
    <location>
        <begin position="39"/>
        <end position="58"/>
    </location>
</feature>
<dbReference type="Gene3D" id="3.30.70.270">
    <property type="match status" value="1"/>
</dbReference>
<evidence type="ECO:0000259" key="6">
    <source>
        <dbReference type="PROSITE" id="PS50887"/>
    </source>
</evidence>
<dbReference type="InterPro" id="IPR035919">
    <property type="entry name" value="EAL_sf"/>
</dbReference>
<dbReference type="STRING" id="1091494.MEALZ_3813"/>
<dbReference type="PROSITE" id="PS50883">
    <property type="entry name" value="EAL"/>
    <property type="match status" value="1"/>
</dbReference>
<feature type="domain" description="GGDEF" evidence="6">
    <location>
        <begin position="608"/>
        <end position="741"/>
    </location>
</feature>
<feature type="domain" description="EAL" evidence="5">
    <location>
        <begin position="752"/>
        <end position="1003"/>
    </location>
</feature>
<dbReference type="NCBIfam" id="TIGR00254">
    <property type="entry name" value="GGDEF"/>
    <property type="match status" value="1"/>
</dbReference>
<dbReference type="EC" id="2.7.7.65" evidence="7"/>
<dbReference type="SUPFAM" id="SSF141868">
    <property type="entry name" value="EAL domain-like"/>
    <property type="match status" value="1"/>
</dbReference>
<keyword evidence="8" id="KW-1185">Reference proteome</keyword>
<dbReference type="HOGENOM" id="CLU_000445_70_20_6"/>
<evidence type="ECO:0000259" key="5">
    <source>
        <dbReference type="PROSITE" id="PS50883"/>
    </source>
</evidence>
<dbReference type="KEGG" id="mah:MEALZ_3813"/>
<dbReference type="GO" id="GO:0052621">
    <property type="term" value="F:diguanylate cyclase activity"/>
    <property type="evidence" value="ECO:0007669"/>
    <property type="project" value="UniProtKB-EC"/>
</dbReference>
<dbReference type="PROSITE" id="PS50113">
    <property type="entry name" value="PAC"/>
    <property type="match status" value="2"/>
</dbReference>
<dbReference type="CDD" id="cd00130">
    <property type="entry name" value="PAS"/>
    <property type="match status" value="1"/>
</dbReference>
<keyword evidence="2" id="KW-0175">Coiled coil</keyword>
<dbReference type="Pfam" id="PF08447">
    <property type="entry name" value="PAS_3"/>
    <property type="match status" value="1"/>
</dbReference>
<evidence type="ECO:0000313" key="8">
    <source>
        <dbReference type="Proteomes" id="UP000008315"/>
    </source>
</evidence>
<dbReference type="PATRIC" id="fig|271065.3.peg.3941"/>
<feature type="transmembrane region" description="Helical" evidence="3">
    <location>
        <begin position="78"/>
        <end position="94"/>
    </location>
</feature>
<gene>
    <name evidence="7" type="ordered locus">MEALZ_3813</name>
</gene>
<reference evidence="8" key="1">
    <citation type="journal article" date="2012" name="J. Bacteriol.">
        <title>Genome sequence of the haloalkaliphilic methanotrophic bacterium Methylomicrobium alcaliphilum 20Z.</title>
        <authorList>
            <person name="Vuilleumier S."/>
            <person name="Khmelenina V.N."/>
            <person name="Bringel F."/>
            <person name="Reshetnikov A.S."/>
            <person name="Lajus A."/>
            <person name="Mangenot S."/>
            <person name="Rouy Z."/>
            <person name="Op den Camp H.J."/>
            <person name="Jetten M.S."/>
            <person name="Dispirito A.A."/>
            <person name="Dunfield P."/>
            <person name="Klotz M.G."/>
            <person name="Semrau J.D."/>
            <person name="Stein L.Y."/>
            <person name="Barbe V."/>
            <person name="Medigue C."/>
            <person name="Trotsenko Y.A."/>
            <person name="Kalyuzhnaya M.G."/>
        </authorList>
    </citation>
    <scope>NUCLEOTIDE SEQUENCE [LARGE SCALE GENOMIC DNA]</scope>
    <source>
        <strain evidence="8">DSM 19304 / NCIMB 14124 / VKM B-2133 / 20Z</strain>
    </source>
</reference>
<dbReference type="InterPro" id="IPR013655">
    <property type="entry name" value="PAS_fold_3"/>
</dbReference>